<dbReference type="AlphaFoldDB" id="A0A4Y2D5D7"/>
<reference evidence="1 2" key="1">
    <citation type="journal article" date="2019" name="Sci. Rep.">
        <title>Orb-weaving spider Araneus ventricosus genome elucidates the spidroin gene catalogue.</title>
        <authorList>
            <person name="Kono N."/>
            <person name="Nakamura H."/>
            <person name="Ohtoshi R."/>
            <person name="Moran D.A.P."/>
            <person name="Shinohara A."/>
            <person name="Yoshida Y."/>
            <person name="Fujiwara M."/>
            <person name="Mori M."/>
            <person name="Tomita M."/>
            <person name="Arakawa K."/>
        </authorList>
    </citation>
    <scope>NUCLEOTIDE SEQUENCE [LARGE SCALE GENOMIC DNA]</scope>
</reference>
<gene>
    <name evidence="1" type="primary">csgA_5</name>
    <name evidence="1" type="ORF">AVEN_209606_1</name>
</gene>
<dbReference type="PANTHER" id="PTHR43544">
    <property type="entry name" value="SHORT-CHAIN DEHYDROGENASE/REDUCTASE"/>
    <property type="match status" value="1"/>
</dbReference>
<organism evidence="1 2">
    <name type="scientific">Araneus ventricosus</name>
    <name type="common">Orbweaver spider</name>
    <name type="synonym">Epeira ventricosa</name>
    <dbReference type="NCBI Taxonomy" id="182803"/>
    <lineage>
        <taxon>Eukaryota</taxon>
        <taxon>Metazoa</taxon>
        <taxon>Ecdysozoa</taxon>
        <taxon>Arthropoda</taxon>
        <taxon>Chelicerata</taxon>
        <taxon>Arachnida</taxon>
        <taxon>Araneae</taxon>
        <taxon>Araneomorphae</taxon>
        <taxon>Entelegynae</taxon>
        <taxon>Araneoidea</taxon>
        <taxon>Araneidae</taxon>
        <taxon>Araneus</taxon>
    </lineage>
</organism>
<dbReference type="Proteomes" id="UP000499080">
    <property type="component" value="Unassembled WGS sequence"/>
</dbReference>
<evidence type="ECO:0000313" key="2">
    <source>
        <dbReference type="Proteomes" id="UP000499080"/>
    </source>
</evidence>
<dbReference type="Gene3D" id="3.40.50.720">
    <property type="entry name" value="NAD(P)-binding Rossmann-like Domain"/>
    <property type="match status" value="1"/>
</dbReference>
<keyword evidence="2" id="KW-1185">Reference proteome</keyword>
<dbReference type="SUPFAM" id="SSF51735">
    <property type="entry name" value="NAD(P)-binding Rossmann-fold domains"/>
    <property type="match status" value="1"/>
</dbReference>
<dbReference type="PRINTS" id="PR00081">
    <property type="entry name" value="GDHRDH"/>
</dbReference>
<dbReference type="Pfam" id="PF00106">
    <property type="entry name" value="adh_short"/>
    <property type="match status" value="1"/>
</dbReference>
<dbReference type="GO" id="GO:0005737">
    <property type="term" value="C:cytoplasm"/>
    <property type="evidence" value="ECO:0007669"/>
    <property type="project" value="TreeGrafter"/>
</dbReference>
<dbReference type="InterPro" id="IPR002347">
    <property type="entry name" value="SDR_fam"/>
</dbReference>
<dbReference type="InterPro" id="IPR036291">
    <property type="entry name" value="NAD(P)-bd_dom_sf"/>
</dbReference>
<dbReference type="InterPro" id="IPR051468">
    <property type="entry name" value="Fungal_SecMetab_SDRs"/>
</dbReference>
<sequence>MALISIVYRLSNRRVVSSRVSVLRNQTNVFHPASSSSPCSRPLHPLTSHTMAAPSAAADITKAGDIQNARRIIEDSVGEKGLNLLINNAGAVRWQSFNDITEENLLFHFTTNTVGPVMVLKEMLPLLRKSAANKTDGLSVSRSAVLNISSTAGSITTLSPSSPLGTDYLKVMGYRVSKSALNMAMKVAALTMTNEPGILLVNMCPGWVKTNMGTDRAILDVWDSVSDIIKTLPTLNESHHGTFLDRHGNTIPY</sequence>
<dbReference type="PANTHER" id="PTHR43544:SF33">
    <property type="entry name" value="C-FACTOR"/>
    <property type="match status" value="1"/>
</dbReference>
<dbReference type="OrthoDB" id="6411395at2759"/>
<name>A0A4Y2D5D7_ARAVE</name>
<accession>A0A4Y2D5D7</accession>
<comment type="caution">
    <text evidence="1">The sequence shown here is derived from an EMBL/GenBank/DDBJ whole genome shotgun (WGS) entry which is preliminary data.</text>
</comment>
<proteinExistence type="predicted"/>
<dbReference type="GO" id="GO:0016491">
    <property type="term" value="F:oxidoreductase activity"/>
    <property type="evidence" value="ECO:0007669"/>
    <property type="project" value="TreeGrafter"/>
</dbReference>
<evidence type="ECO:0000313" key="1">
    <source>
        <dbReference type="EMBL" id="GBM11901.1"/>
    </source>
</evidence>
<dbReference type="EMBL" id="BGPR01000306">
    <property type="protein sequence ID" value="GBM11901.1"/>
    <property type="molecule type" value="Genomic_DNA"/>
</dbReference>
<protein>
    <submittedName>
        <fullName evidence="1">C-factor</fullName>
    </submittedName>
</protein>